<keyword evidence="3" id="KW-1185">Reference proteome</keyword>
<dbReference type="CDD" id="cd02440">
    <property type="entry name" value="AdoMet_MTases"/>
    <property type="match status" value="1"/>
</dbReference>
<gene>
    <name evidence="2" type="ORF">RHOFW104T7_01475</name>
</gene>
<feature type="domain" description="Methyltransferase type 11" evidence="1">
    <location>
        <begin position="44"/>
        <end position="138"/>
    </location>
</feature>
<dbReference type="EMBL" id="LVJS01000121">
    <property type="protein sequence ID" value="KZC22302.1"/>
    <property type="molecule type" value="Genomic_DNA"/>
</dbReference>
<dbReference type="PANTHER" id="PTHR43861:SF1">
    <property type="entry name" value="TRANS-ACONITATE 2-METHYLTRANSFERASE"/>
    <property type="match status" value="1"/>
</dbReference>
<dbReference type="Pfam" id="PF08241">
    <property type="entry name" value="Methyltransf_11"/>
    <property type="match status" value="1"/>
</dbReference>
<dbReference type="RefSeq" id="WP_008439526.1">
    <property type="nucleotide sequence ID" value="NZ_LVJS01000121.1"/>
</dbReference>
<dbReference type="eggNOG" id="COG2226">
    <property type="taxonomic scope" value="Bacteria"/>
</dbReference>
<reference evidence="2 3" key="1">
    <citation type="journal article" date="2016" name="MBio">
        <title>Lateral Gene Transfer in a Heavy Metal-Contaminated-Groundwater Microbial Community.</title>
        <authorList>
            <person name="Hemme C.L."/>
            <person name="Green S.J."/>
            <person name="Rishishwar L."/>
            <person name="Prakash O."/>
            <person name="Pettenato A."/>
            <person name="Chakraborty R."/>
            <person name="Deutschbauer A.M."/>
            <person name="Van Nostrand J.D."/>
            <person name="Wu L."/>
            <person name="He Z."/>
            <person name="Jordan I.K."/>
            <person name="Hazen T.C."/>
            <person name="Arkin A.P."/>
            <person name="Kostka J.E."/>
            <person name="Zhou J."/>
        </authorList>
    </citation>
    <scope>NUCLEOTIDE SEQUENCE [LARGE SCALE GENOMIC DNA]</scope>
    <source>
        <strain evidence="2 3">FW104-T7</strain>
    </source>
</reference>
<dbReference type="GO" id="GO:0008757">
    <property type="term" value="F:S-adenosylmethionine-dependent methyltransferase activity"/>
    <property type="evidence" value="ECO:0007669"/>
    <property type="project" value="InterPro"/>
</dbReference>
<evidence type="ECO:0000313" key="2">
    <source>
        <dbReference type="EMBL" id="KZC22302.1"/>
    </source>
</evidence>
<name>A0A154QDK3_9GAMM</name>
<accession>A0A154QDK3</accession>
<dbReference type="PANTHER" id="PTHR43861">
    <property type="entry name" value="TRANS-ACONITATE 2-METHYLTRANSFERASE-RELATED"/>
    <property type="match status" value="1"/>
</dbReference>
<dbReference type="Gene3D" id="3.40.50.150">
    <property type="entry name" value="Vaccinia Virus protein VP39"/>
    <property type="match status" value="1"/>
</dbReference>
<dbReference type="Proteomes" id="UP000076131">
    <property type="component" value="Unassembled WGS sequence"/>
</dbReference>
<organism evidence="2 3">
    <name type="scientific">Rhodanobacter thiooxydans</name>
    <dbReference type="NCBI Taxonomy" id="416169"/>
    <lineage>
        <taxon>Bacteria</taxon>
        <taxon>Pseudomonadati</taxon>
        <taxon>Pseudomonadota</taxon>
        <taxon>Gammaproteobacteria</taxon>
        <taxon>Lysobacterales</taxon>
        <taxon>Rhodanobacteraceae</taxon>
        <taxon>Rhodanobacter</taxon>
    </lineage>
</organism>
<dbReference type="InterPro" id="IPR029063">
    <property type="entry name" value="SAM-dependent_MTases_sf"/>
</dbReference>
<comment type="caution">
    <text evidence="2">The sequence shown here is derived from an EMBL/GenBank/DDBJ whole genome shotgun (WGS) entry which is preliminary data.</text>
</comment>
<evidence type="ECO:0000259" key="1">
    <source>
        <dbReference type="Pfam" id="PF08241"/>
    </source>
</evidence>
<dbReference type="InterPro" id="IPR013216">
    <property type="entry name" value="Methyltransf_11"/>
</dbReference>
<protein>
    <recommendedName>
        <fullName evidence="1">Methyltransferase type 11 domain-containing protein</fullName>
    </recommendedName>
</protein>
<dbReference type="AlphaFoldDB" id="A0A154QDK3"/>
<dbReference type="STRING" id="416169.RHOFW104T7_01475"/>
<evidence type="ECO:0000313" key="3">
    <source>
        <dbReference type="Proteomes" id="UP000076131"/>
    </source>
</evidence>
<dbReference type="SUPFAM" id="SSF53335">
    <property type="entry name" value="S-adenosyl-L-methionine-dependent methyltransferases"/>
    <property type="match status" value="1"/>
</dbReference>
<proteinExistence type="predicted"/>
<sequence length="274" mass="30295">MSGLLGDTATRDYSRKLQLFNAFAEPELRLAIASLDPQPGARVLDAGCGTGEMLRWFADAVGPGGTVVGIDLATAHATAARACAAAQALVLQADLLHAPLCAGSFDRIWCMNTVNHLRDPLAGVERLAALLRPAGRIALCQSSLLPDMYFAWDARLERLVNEAVRQYYRDRYGVSERELAAVRALVGVLRRAQLRKVRAQTFVIERVFPLGAADEAYLAEAIFRDSWGTRLQPYLSSADYDELARLCDPRHPQFALRRMDFHFLQTFTVVCGEL</sequence>